<dbReference type="GO" id="GO:0046872">
    <property type="term" value="F:metal ion binding"/>
    <property type="evidence" value="ECO:0007669"/>
    <property type="project" value="UniProtKB-KW"/>
</dbReference>
<keyword evidence="2" id="KW-0328">Glycosyltransferase</keyword>
<dbReference type="Proteomes" id="UP001374579">
    <property type="component" value="Unassembled WGS sequence"/>
</dbReference>
<dbReference type="EMBL" id="JBAMIC010000022">
    <property type="protein sequence ID" value="KAK7091171.1"/>
    <property type="molecule type" value="Genomic_DNA"/>
</dbReference>
<evidence type="ECO:0000256" key="3">
    <source>
        <dbReference type="ARBA" id="ARBA00022679"/>
    </source>
</evidence>
<dbReference type="GO" id="GO:0005794">
    <property type="term" value="C:Golgi apparatus"/>
    <property type="evidence" value="ECO:0007669"/>
    <property type="project" value="TreeGrafter"/>
</dbReference>
<keyword evidence="4" id="KW-0479">Metal-binding</keyword>
<accession>A0AAN9G0Y4</accession>
<dbReference type="InterPro" id="IPR002495">
    <property type="entry name" value="Glyco_trans_8"/>
</dbReference>
<evidence type="ECO:0000313" key="6">
    <source>
        <dbReference type="EMBL" id="KAK7091171.1"/>
    </source>
</evidence>
<reference evidence="6 7" key="1">
    <citation type="submission" date="2024-02" db="EMBL/GenBank/DDBJ databases">
        <title>Chromosome-scale genome assembly of the rough periwinkle Littorina saxatilis.</title>
        <authorList>
            <person name="De Jode A."/>
            <person name="Faria R."/>
            <person name="Formenti G."/>
            <person name="Sims Y."/>
            <person name="Smith T.P."/>
            <person name="Tracey A."/>
            <person name="Wood J.M.D."/>
            <person name="Zagrodzka Z.B."/>
            <person name="Johannesson K."/>
            <person name="Butlin R.K."/>
            <person name="Leder E.H."/>
        </authorList>
    </citation>
    <scope>NUCLEOTIDE SEQUENCE [LARGE SCALE GENOMIC DNA]</scope>
    <source>
        <strain evidence="6">Snail1</strain>
        <tissue evidence="6">Muscle</tissue>
    </source>
</reference>
<dbReference type="InterPro" id="IPR029044">
    <property type="entry name" value="Nucleotide-diphossugar_trans"/>
</dbReference>
<dbReference type="SUPFAM" id="SSF53448">
    <property type="entry name" value="Nucleotide-diphospho-sugar transferases"/>
    <property type="match status" value="1"/>
</dbReference>
<evidence type="ECO:0000313" key="7">
    <source>
        <dbReference type="Proteomes" id="UP001374579"/>
    </source>
</evidence>
<dbReference type="AlphaFoldDB" id="A0AAN9G0Y4"/>
<dbReference type="PANTHER" id="PTHR13778">
    <property type="entry name" value="GLYCOSYLTRANSFERASE 8 DOMAIN-CONTAINING PROTEIN"/>
    <property type="match status" value="1"/>
</dbReference>
<keyword evidence="7" id="KW-1185">Reference proteome</keyword>
<comment type="similarity">
    <text evidence="1">Belongs to the glycosyltransferase 8 family.</text>
</comment>
<keyword evidence="5" id="KW-0472">Membrane</keyword>
<keyword evidence="5" id="KW-0812">Transmembrane</keyword>
<evidence type="ECO:0000256" key="5">
    <source>
        <dbReference type="SAM" id="Phobius"/>
    </source>
</evidence>
<sequence>MARICGMFRQPSTTAFCVVAATLILIIIVYTPDFSTFVRQVTHSKKITVDPSAKGQKETVVHVVVVGNDRLWEGMLTLATSIVINTRSDVMFHFVTLAPQASQLKAAIEASALRSVRYEVIPFSEDRVKGQYIVKSPRKDLDHPLNFGRFFMPELLPDVCRVIYIDADCLVLGDISELHNLTLKNNDVMAALNEKKPAHLGVNFSNPYVKARGIPRDTDIINNGIFVADLQRWRQQNITARLLYWMRLNVVSSVLKWGDCGSGSQGLMLLTVFDKYTPLPKEWNALQGHHGKELGNKKLLHWNGSDKPWHTKHTTYSITLWRKYNSFLHNSAHLIIPGARVL</sequence>
<dbReference type="GO" id="GO:0016757">
    <property type="term" value="F:glycosyltransferase activity"/>
    <property type="evidence" value="ECO:0007669"/>
    <property type="project" value="UniProtKB-KW"/>
</dbReference>
<gene>
    <name evidence="6" type="ORF">V1264_008895</name>
</gene>
<feature type="transmembrane region" description="Helical" evidence="5">
    <location>
        <begin position="12"/>
        <end position="30"/>
    </location>
</feature>
<organism evidence="6 7">
    <name type="scientific">Littorina saxatilis</name>
    <dbReference type="NCBI Taxonomy" id="31220"/>
    <lineage>
        <taxon>Eukaryota</taxon>
        <taxon>Metazoa</taxon>
        <taxon>Spiralia</taxon>
        <taxon>Lophotrochozoa</taxon>
        <taxon>Mollusca</taxon>
        <taxon>Gastropoda</taxon>
        <taxon>Caenogastropoda</taxon>
        <taxon>Littorinimorpha</taxon>
        <taxon>Littorinoidea</taxon>
        <taxon>Littorinidae</taxon>
        <taxon>Littorina</taxon>
    </lineage>
</organism>
<name>A0AAN9G0Y4_9CAEN</name>
<keyword evidence="3" id="KW-0808">Transferase</keyword>
<dbReference type="PANTHER" id="PTHR13778:SF47">
    <property type="entry name" value="LIPOPOLYSACCHARIDE 1,3-GALACTOSYLTRANSFERASE"/>
    <property type="match status" value="1"/>
</dbReference>
<protein>
    <submittedName>
        <fullName evidence="6">Uncharacterized protein</fullName>
    </submittedName>
</protein>
<evidence type="ECO:0000256" key="2">
    <source>
        <dbReference type="ARBA" id="ARBA00022676"/>
    </source>
</evidence>
<dbReference type="Gene3D" id="3.90.550.10">
    <property type="entry name" value="Spore Coat Polysaccharide Biosynthesis Protein SpsA, Chain A"/>
    <property type="match status" value="1"/>
</dbReference>
<dbReference type="InterPro" id="IPR050748">
    <property type="entry name" value="Glycosyltrans_8_dom-fam"/>
</dbReference>
<evidence type="ECO:0000256" key="4">
    <source>
        <dbReference type="ARBA" id="ARBA00022723"/>
    </source>
</evidence>
<proteinExistence type="inferred from homology"/>
<keyword evidence="5" id="KW-1133">Transmembrane helix</keyword>
<comment type="caution">
    <text evidence="6">The sequence shown here is derived from an EMBL/GenBank/DDBJ whole genome shotgun (WGS) entry which is preliminary data.</text>
</comment>
<evidence type="ECO:0000256" key="1">
    <source>
        <dbReference type="ARBA" id="ARBA00006351"/>
    </source>
</evidence>
<dbReference type="Pfam" id="PF01501">
    <property type="entry name" value="Glyco_transf_8"/>
    <property type="match status" value="1"/>
</dbReference>